<dbReference type="EMBL" id="JBBPBN010000025">
    <property type="protein sequence ID" value="KAK9008807.1"/>
    <property type="molecule type" value="Genomic_DNA"/>
</dbReference>
<protein>
    <submittedName>
        <fullName evidence="1">Uncharacterized protein</fullName>
    </submittedName>
</protein>
<organism evidence="1 2">
    <name type="scientific">Hibiscus sabdariffa</name>
    <name type="common">roselle</name>
    <dbReference type="NCBI Taxonomy" id="183260"/>
    <lineage>
        <taxon>Eukaryota</taxon>
        <taxon>Viridiplantae</taxon>
        <taxon>Streptophyta</taxon>
        <taxon>Embryophyta</taxon>
        <taxon>Tracheophyta</taxon>
        <taxon>Spermatophyta</taxon>
        <taxon>Magnoliopsida</taxon>
        <taxon>eudicotyledons</taxon>
        <taxon>Gunneridae</taxon>
        <taxon>Pentapetalae</taxon>
        <taxon>rosids</taxon>
        <taxon>malvids</taxon>
        <taxon>Malvales</taxon>
        <taxon>Malvaceae</taxon>
        <taxon>Malvoideae</taxon>
        <taxon>Hibiscus</taxon>
    </lineage>
</organism>
<evidence type="ECO:0000313" key="2">
    <source>
        <dbReference type="Proteomes" id="UP001396334"/>
    </source>
</evidence>
<reference evidence="1 2" key="1">
    <citation type="journal article" date="2024" name="G3 (Bethesda)">
        <title>Genome assembly of Hibiscus sabdariffa L. provides insights into metabolisms of medicinal natural products.</title>
        <authorList>
            <person name="Kim T."/>
        </authorList>
    </citation>
    <scope>NUCLEOTIDE SEQUENCE [LARGE SCALE GENOMIC DNA]</scope>
    <source>
        <strain evidence="1">TK-2024</strain>
        <tissue evidence="1">Old leaves</tissue>
    </source>
</reference>
<evidence type="ECO:0000313" key="1">
    <source>
        <dbReference type="EMBL" id="KAK9008807.1"/>
    </source>
</evidence>
<name>A0ABR2R7A7_9ROSI</name>
<dbReference type="Proteomes" id="UP001396334">
    <property type="component" value="Unassembled WGS sequence"/>
</dbReference>
<proteinExistence type="predicted"/>
<gene>
    <name evidence="1" type="ORF">V6N11_080285</name>
</gene>
<keyword evidence="2" id="KW-1185">Reference proteome</keyword>
<sequence length="113" mass="12488">MLALLKYVGIRDQALWKTLASIITTPLLTFPAFLNELRMPEEMLATNQPKATLIQQSDATSTTKSLAKEDIEKTESQCIDTDFDTKEHAIGTTHVNSPVVPTAFKTPTPSKQI</sequence>
<accession>A0ABR2R7A7</accession>
<comment type="caution">
    <text evidence="1">The sequence shown here is derived from an EMBL/GenBank/DDBJ whole genome shotgun (WGS) entry which is preliminary data.</text>
</comment>